<evidence type="ECO:0000313" key="9">
    <source>
        <dbReference type="EMBL" id="ACL26354.1"/>
    </source>
</evidence>
<dbReference type="Gene3D" id="1.10.3720.10">
    <property type="entry name" value="MetI-like"/>
    <property type="match status" value="1"/>
</dbReference>
<dbReference type="eggNOG" id="COG3639">
    <property type="taxonomic scope" value="Bacteria"/>
</dbReference>
<keyword evidence="6 7" id="KW-0472">Membrane</keyword>
<dbReference type="RefSeq" id="WP_015942200.1">
    <property type="nucleotide sequence ID" value="NC_011831.1"/>
</dbReference>
<dbReference type="NCBIfam" id="TIGR01097">
    <property type="entry name" value="PhnE"/>
    <property type="match status" value="1"/>
</dbReference>
<dbReference type="PROSITE" id="PS50928">
    <property type="entry name" value="ABC_TM1"/>
    <property type="match status" value="1"/>
</dbReference>
<proteinExistence type="inferred from homology"/>
<dbReference type="InterPro" id="IPR000515">
    <property type="entry name" value="MetI-like"/>
</dbReference>
<accession>B8G9K1</accession>
<evidence type="ECO:0000256" key="6">
    <source>
        <dbReference type="ARBA" id="ARBA00023136"/>
    </source>
</evidence>
<dbReference type="GO" id="GO:0005886">
    <property type="term" value="C:plasma membrane"/>
    <property type="evidence" value="ECO:0007669"/>
    <property type="project" value="UniProtKB-SubCell"/>
</dbReference>
<feature type="transmembrane region" description="Helical" evidence="7">
    <location>
        <begin position="177"/>
        <end position="202"/>
    </location>
</feature>
<feature type="transmembrane region" description="Helical" evidence="7">
    <location>
        <begin position="12"/>
        <end position="30"/>
    </location>
</feature>
<feature type="transmembrane region" description="Helical" evidence="7">
    <location>
        <begin position="75"/>
        <end position="96"/>
    </location>
</feature>
<dbReference type="Proteomes" id="UP000002508">
    <property type="component" value="Chromosome"/>
</dbReference>
<dbReference type="Pfam" id="PF00528">
    <property type="entry name" value="BPD_transp_1"/>
    <property type="match status" value="1"/>
</dbReference>
<dbReference type="InterPro" id="IPR005769">
    <property type="entry name" value="PhnE/PtxC"/>
</dbReference>
<dbReference type="HOGENOM" id="CLU_064254_1_2_0"/>
<keyword evidence="3" id="KW-1003">Cell membrane</keyword>
<evidence type="ECO:0000256" key="7">
    <source>
        <dbReference type="RuleBase" id="RU363032"/>
    </source>
</evidence>
<feature type="transmembrane region" description="Helical" evidence="7">
    <location>
        <begin position="234"/>
        <end position="257"/>
    </location>
</feature>
<sequence length="262" mass="28723">MQPDAFFRRRRIQSALFFIAMVAITYGGMVLTQFDLVQGLSVIPRALAWGIANFVPDERAWARLPRILEKLQETVLIAVASSTIASIFGLGLALLGANTTRPHPWFSLPARAIASIFRNIDVSVWALILLFSFGQSGFTGFFALFFVTLGFITRVMVETIDEVGIEPVEALRATGAGYTAIISQSVIPACLPQLISWVLYMIETNIRSATLVGILTGTGIGFLFDLYFKNFSYGSASLVVLATVAVVLLIETVSNYIRRTIL</sequence>
<comment type="subcellular location">
    <subcellularLocation>
        <location evidence="1 7">Cell membrane</location>
        <topology evidence="1 7">Multi-pass membrane protein</topology>
    </subcellularLocation>
</comment>
<dbReference type="OrthoDB" id="358217at2"/>
<name>B8G9K1_CHLAD</name>
<evidence type="ECO:0000256" key="4">
    <source>
        <dbReference type="ARBA" id="ARBA00022692"/>
    </source>
</evidence>
<comment type="similarity">
    <text evidence="7">Belongs to the binding-protein-dependent transport system permease family.</text>
</comment>
<feature type="domain" description="ABC transmembrane type-1" evidence="8">
    <location>
        <begin position="71"/>
        <end position="254"/>
    </location>
</feature>
<dbReference type="GO" id="GO:0015416">
    <property type="term" value="F:ABC-type phosphonate transporter activity"/>
    <property type="evidence" value="ECO:0007669"/>
    <property type="project" value="InterPro"/>
</dbReference>
<dbReference type="PANTHER" id="PTHR30043">
    <property type="entry name" value="PHOSPHONATES TRANSPORT SYSTEM PERMEASE PROTEIN"/>
    <property type="match status" value="1"/>
</dbReference>
<dbReference type="InterPro" id="IPR035906">
    <property type="entry name" value="MetI-like_sf"/>
</dbReference>
<dbReference type="KEGG" id="cag:Cagg_3515"/>
<evidence type="ECO:0000256" key="3">
    <source>
        <dbReference type="ARBA" id="ARBA00022475"/>
    </source>
</evidence>
<reference evidence="9" key="1">
    <citation type="submission" date="2008-12" db="EMBL/GenBank/DDBJ databases">
        <title>Complete sequence of Chloroflexus aggregans DSM 9485.</title>
        <authorList>
            <consortium name="US DOE Joint Genome Institute"/>
            <person name="Lucas S."/>
            <person name="Copeland A."/>
            <person name="Lapidus A."/>
            <person name="Glavina del Rio T."/>
            <person name="Dalin E."/>
            <person name="Tice H."/>
            <person name="Pitluck S."/>
            <person name="Foster B."/>
            <person name="Larimer F."/>
            <person name="Land M."/>
            <person name="Hauser L."/>
            <person name="Kyrpides N."/>
            <person name="Mikhailova N."/>
            <person name="Bryant D."/>
            <person name="Richardson P."/>
        </authorList>
    </citation>
    <scope>NUCLEOTIDE SEQUENCE</scope>
    <source>
        <strain evidence="9">DSM 9485</strain>
    </source>
</reference>
<keyword evidence="4 7" id="KW-0812">Transmembrane</keyword>
<dbReference type="AlphaFoldDB" id="B8G9K1"/>
<keyword evidence="2 7" id="KW-0813">Transport</keyword>
<dbReference type="EMBL" id="CP001337">
    <property type="protein sequence ID" value="ACL26354.1"/>
    <property type="molecule type" value="Genomic_DNA"/>
</dbReference>
<gene>
    <name evidence="9" type="ordered locus">Cagg_3515</name>
</gene>
<keyword evidence="5 7" id="KW-1133">Transmembrane helix</keyword>
<dbReference type="SUPFAM" id="SSF161098">
    <property type="entry name" value="MetI-like"/>
    <property type="match status" value="1"/>
</dbReference>
<dbReference type="PANTHER" id="PTHR30043:SF1">
    <property type="entry name" value="ABC TRANSPORT SYSTEM PERMEASE PROTEIN P69"/>
    <property type="match status" value="1"/>
</dbReference>
<dbReference type="CDD" id="cd06261">
    <property type="entry name" value="TM_PBP2"/>
    <property type="match status" value="1"/>
</dbReference>
<evidence type="ECO:0000259" key="8">
    <source>
        <dbReference type="PROSITE" id="PS50928"/>
    </source>
</evidence>
<dbReference type="STRING" id="326427.Cagg_3515"/>
<evidence type="ECO:0000256" key="2">
    <source>
        <dbReference type="ARBA" id="ARBA00022448"/>
    </source>
</evidence>
<evidence type="ECO:0000313" key="10">
    <source>
        <dbReference type="Proteomes" id="UP000002508"/>
    </source>
</evidence>
<protein>
    <submittedName>
        <fullName evidence="9">Phosphonate ABC transporter, inner membrane subunit</fullName>
    </submittedName>
</protein>
<organism evidence="9 10">
    <name type="scientific">Chloroflexus aggregans (strain MD-66 / DSM 9485)</name>
    <dbReference type="NCBI Taxonomy" id="326427"/>
    <lineage>
        <taxon>Bacteria</taxon>
        <taxon>Bacillati</taxon>
        <taxon>Chloroflexota</taxon>
        <taxon>Chloroflexia</taxon>
        <taxon>Chloroflexales</taxon>
        <taxon>Chloroflexineae</taxon>
        <taxon>Chloroflexaceae</taxon>
        <taxon>Chloroflexus</taxon>
    </lineage>
</organism>
<evidence type="ECO:0000256" key="5">
    <source>
        <dbReference type="ARBA" id="ARBA00022989"/>
    </source>
</evidence>
<evidence type="ECO:0000256" key="1">
    <source>
        <dbReference type="ARBA" id="ARBA00004651"/>
    </source>
</evidence>
<keyword evidence="10" id="KW-1185">Reference proteome</keyword>
<feature type="transmembrane region" description="Helical" evidence="7">
    <location>
        <begin position="209"/>
        <end position="228"/>
    </location>
</feature>